<dbReference type="InterPro" id="IPR043502">
    <property type="entry name" value="DNA/RNA_pol_sf"/>
</dbReference>
<reference evidence="1" key="1">
    <citation type="submission" date="2018-05" db="EMBL/GenBank/DDBJ databases">
        <title>Draft genome of Mucuna pruriens seed.</title>
        <authorList>
            <person name="Nnadi N.E."/>
            <person name="Vos R."/>
            <person name="Hasami M.H."/>
            <person name="Devisetty U.K."/>
            <person name="Aguiy J.C."/>
        </authorList>
    </citation>
    <scope>NUCLEOTIDE SEQUENCE [LARGE SCALE GENOMIC DNA]</scope>
    <source>
        <strain evidence="1">JCA_2017</strain>
    </source>
</reference>
<evidence type="ECO:0000313" key="2">
    <source>
        <dbReference type="Proteomes" id="UP000257109"/>
    </source>
</evidence>
<proteinExistence type="predicted"/>
<comment type="caution">
    <text evidence="1">The sequence shown here is derived from an EMBL/GenBank/DDBJ whole genome shotgun (WGS) entry which is preliminary data.</text>
</comment>
<dbReference type="EMBL" id="QJKJ01006384">
    <property type="protein sequence ID" value="RDX86884.1"/>
    <property type="molecule type" value="Genomic_DNA"/>
</dbReference>
<organism evidence="1 2">
    <name type="scientific">Mucuna pruriens</name>
    <name type="common">Velvet bean</name>
    <name type="synonym">Dolichos pruriens</name>
    <dbReference type="NCBI Taxonomy" id="157652"/>
    <lineage>
        <taxon>Eukaryota</taxon>
        <taxon>Viridiplantae</taxon>
        <taxon>Streptophyta</taxon>
        <taxon>Embryophyta</taxon>
        <taxon>Tracheophyta</taxon>
        <taxon>Spermatophyta</taxon>
        <taxon>Magnoliopsida</taxon>
        <taxon>eudicotyledons</taxon>
        <taxon>Gunneridae</taxon>
        <taxon>Pentapetalae</taxon>
        <taxon>rosids</taxon>
        <taxon>fabids</taxon>
        <taxon>Fabales</taxon>
        <taxon>Fabaceae</taxon>
        <taxon>Papilionoideae</taxon>
        <taxon>50 kb inversion clade</taxon>
        <taxon>NPAAA clade</taxon>
        <taxon>indigoferoid/millettioid clade</taxon>
        <taxon>Phaseoleae</taxon>
        <taxon>Mucuna</taxon>
    </lineage>
</organism>
<gene>
    <name evidence="1" type="ORF">CR513_31724</name>
</gene>
<dbReference type="SUPFAM" id="SSF56672">
    <property type="entry name" value="DNA/RNA polymerases"/>
    <property type="match status" value="1"/>
</dbReference>
<dbReference type="AlphaFoldDB" id="A0A371G8L2"/>
<feature type="non-terminal residue" evidence="1">
    <location>
        <position position="1"/>
    </location>
</feature>
<name>A0A371G8L2_MUCPR</name>
<evidence type="ECO:0000313" key="1">
    <source>
        <dbReference type="EMBL" id="RDX86884.1"/>
    </source>
</evidence>
<keyword evidence="2" id="KW-1185">Reference proteome</keyword>
<dbReference type="Proteomes" id="UP000257109">
    <property type="component" value="Unassembled WGS sequence"/>
</dbReference>
<protein>
    <submittedName>
        <fullName evidence="1">Uncharacterized protein</fullName>
    </submittedName>
</protein>
<sequence length="164" mass="19050">MERLNYYYQVMPFGLKNTVIRWNLEVYLDNMYNIRLNLDKCAFKVQGRKVLGFIICEEAFQAFKRFLTLPPLLAIPIEEHNLCLYLVVFEHAINVVVVQGRGRTKTLCTTLRSPHPPGLVKTLARWGDDRMVNKVVRVLPEVRAERHDQIPSPSRLHSQDGFNA</sequence>
<accession>A0A371G8L2</accession>